<dbReference type="PANTHER" id="PTHR40619">
    <property type="entry name" value="FUNGAL STAND N-TERMINAL GOODBYE DOMAIN-CONTAINING PROTEIN"/>
    <property type="match status" value="1"/>
</dbReference>
<dbReference type="InterPro" id="IPR056884">
    <property type="entry name" value="NPHP3-like_N"/>
</dbReference>
<dbReference type="Proteomes" id="UP000244722">
    <property type="component" value="Unassembled WGS sequence"/>
</dbReference>
<protein>
    <recommendedName>
        <fullName evidence="3">Nephrocystin 3-like N-terminal domain-containing protein</fullName>
    </recommendedName>
</protein>
<evidence type="ECO:0000313" key="5">
    <source>
        <dbReference type="Proteomes" id="UP000244722"/>
    </source>
</evidence>
<feature type="region of interest" description="Disordered" evidence="2">
    <location>
        <begin position="1"/>
        <end position="31"/>
    </location>
</feature>
<feature type="domain" description="Nephrocystin 3-like N-terminal" evidence="3">
    <location>
        <begin position="469"/>
        <end position="632"/>
    </location>
</feature>
<feature type="compositionally biased region" description="Basic and acidic residues" evidence="2">
    <location>
        <begin position="124"/>
        <end position="134"/>
    </location>
</feature>
<dbReference type="OrthoDB" id="5419927at2759"/>
<dbReference type="Pfam" id="PF24883">
    <property type="entry name" value="NPHP3_N"/>
    <property type="match status" value="1"/>
</dbReference>
<proteinExistence type="predicted"/>
<feature type="compositionally biased region" description="Polar residues" evidence="2">
    <location>
        <begin position="1"/>
        <end position="11"/>
    </location>
</feature>
<accession>A0A2T6ZS14</accession>
<dbReference type="PANTHER" id="PTHR40619:SF3">
    <property type="entry name" value="FUNGAL STAND N-TERMINAL GOODBYE DOMAIN-CONTAINING PROTEIN"/>
    <property type="match status" value="1"/>
</dbReference>
<feature type="region of interest" description="Disordered" evidence="2">
    <location>
        <begin position="43"/>
        <end position="134"/>
    </location>
</feature>
<sequence>MATNLTATGENVKSEETSAGLEESAPPLLYSAKKQWRTLQTFLKQERRMDPTKAGQDIIELNTLEAQGAKDVDQQGPHPKGGKPAKHPKQQHSKPMGDLPQSKEKSEMPTQDQKKNGNLNPKGESPDKDEKPESLHSLLNPIIDKTLFKGHREQFKAALETYLCKYEGATKTQVWESMTLSNILKKAQAAEEKYKKSSVIRGWLRKFAKELPLLKPWLGLLPATLFPYTNVLMGGLKIMLDAAAKVQDGREKIVKILGEIPGIIGRGQVFAEIYQSSPRVQERSEQLYIVMLDVFEHVLIWLTRKAATNFLGAMFFGELYLKGLERKFSKFRGVAETLREEANPCLHQVVREMNVSLMQGGGMEKLVSANEEIVEYVVKTYDATKIQVEMLTNISKMVAQLSKDSPKSQSYSKMDQATNTTPMTDITFSSDIISWRACKSEYLKAFAIAIRISLQNGYQQSLIDFNLIDWIMNSPQMKTWLTTASGILFIKGNRENMPVSTLSYLAAMMLQEIAESDTPVLHFFCGDNANKSAGPSGLIRSLVVQLLASSLLDPTTAPILQISKDIPDETEALCILFRQLIDQFSYPRLLFIIIDGISHFEDENKLEETCLILQHLQEITQHAIATIKVLIMAPCETKFAELLQGAVGGRDTERMGELDKDSRLEVLHALVYLEHERGQRIGREVSYWNERYSESLPDQERGAAWWEMEEPEDNCRGRLAPKISRRRAISL</sequence>
<dbReference type="AlphaFoldDB" id="A0A2T6ZS14"/>
<comment type="caution">
    <text evidence="4">The sequence shown here is derived from an EMBL/GenBank/DDBJ whole genome shotgun (WGS) entry which is preliminary data.</text>
</comment>
<keyword evidence="5" id="KW-1185">Reference proteome</keyword>
<evidence type="ECO:0000259" key="3">
    <source>
        <dbReference type="Pfam" id="PF24883"/>
    </source>
</evidence>
<evidence type="ECO:0000256" key="1">
    <source>
        <dbReference type="ARBA" id="ARBA00022737"/>
    </source>
</evidence>
<keyword evidence="1" id="KW-0677">Repeat</keyword>
<organism evidence="4 5">
    <name type="scientific">Tuber borchii</name>
    <name type="common">White truffle</name>
    <dbReference type="NCBI Taxonomy" id="42251"/>
    <lineage>
        <taxon>Eukaryota</taxon>
        <taxon>Fungi</taxon>
        <taxon>Dikarya</taxon>
        <taxon>Ascomycota</taxon>
        <taxon>Pezizomycotina</taxon>
        <taxon>Pezizomycetes</taxon>
        <taxon>Pezizales</taxon>
        <taxon>Tuberaceae</taxon>
        <taxon>Tuber</taxon>
    </lineage>
</organism>
<feature type="compositionally biased region" description="Basic residues" evidence="2">
    <location>
        <begin position="80"/>
        <end position="92"/>
    </location>
</feature>
<evidence type="ECO:0000313" key="4">
    <source>
        <dbReference type="EMBL" id="PUU78256.1"/>
    </source>
</evidence>
<dbReference type="STRING" id="42251.A0A2T6ZS14"/>
<gene>
    <name evidence="4" type="ORF">B9Z19DRAFT_1127125</name>
</gene>
<evidence type="ECO:0000256" key="2">
    <source>
        <dbReference type="SAM" id="MobiDB-lite"/>
    </source>
</evidence>
<feature type="compositionally biased region" description="Basic and acidic residues" evidence="2">
    <location>
        <begin position="101"/>
        <end position="115"/>
    </location>
</feature>
<dbReference type="EMBL" id="NESQ01000126">
    <property type="protein sequence ID" value="PUU78256.1"/>
    <property type="molecule type" value="Genomic_DNA"/>
</dbReference>
<name>A0A2T6ZS14_TUBBO</name>
<reference evidence="4 5" key="1">
    <citation type="submission" date="2017-04" db="EMBL/GenBank/DDBJ databases">
        <title>Draft genome sequence of Tuber borchii Vittad., a whitish edible truffle.</title>
        <authorList>
            <consortium name="DOE Joint Genome Institute"/>
            <person name="Murat C."/>
            <person name="Kuo A."/>
            <person name="Barry K.W."/>
            <person name="Clum A."/>
            <person name="Dockter R.B."/>
            <person name="Fauchery L."/>
            <person name="Iotti M."/>
            <person name="Kohler A."/>
            <person name="Labutti K."/>
            <person name="Lindquist E.A."/>
            <person name="Lipzen A."/>
            <person name="Ohm R.A."/>
            <person name="Wang M."/>
            <person name="Grigoriev I.V."/>
            <person name="Zambonelli A."/>
            <person name="Martin F.M."/>
        </authorList>
    </citation>
    <scope>NUCLEOTIDE SEQUENCE [LARGE SCALE GENOMIC DNA]</scope>
    <source>
        <strain evidence="4 5">Tbo3840</strain>
    </source>
</reference>